<feature type="region of interest" description="Disordered" evidence="1">
    <location>
        <begin position="329"/>
        <end position="421"/>
    </location>
</feature>
<evidence type="ECO:0000313" key="2">
    <source>
        <dbReference type="EMBL" id="OSX71097.1"/>
    </source>
</evidence>
<gene>
    <name evidence="2" type="ORF">BU14_0602s0006</name>
</gene>
<dbReference type="Proteomes" id="UP000218209">
    <property type="component" value="Unassembled WGS sequence"/>
</dbReference>
<reference evidence="2 3" key="1">
    <citation type="submission" date="2017-03" db="EMBL/GenBank/DDBJ databases">
        <title>WGS assembly of Porphyra umbilicalis.</title>
        <authorList>
            <person name="Brawley S.H."/>
            <person name="Blouin N.A."/>
            <person name="Ficko-Blean E."/>
            <person name="Wheeler G.L."/>
            <person name="Lohr M."/>
            <person name="Goodson H.V."/>
            <person name="Jenkins J.W."/>
            <person name="Blaby-Haas C.E."/>
            <person name="Helliwell K.E."/>
            <person name="Chan C."/>
            <person name="Marriage T."/>
            <person name="Bhattacharya D."/>
            <person name="Klein A.S."/>
            <person name="Badis Y."/>
            <person name="Brodie J."/>
            <person name="Cao Y."/>
            <person name="Collen J."/>
            <person name="Dittami S.M."/>
            <person name="Gachon C.M."/>
            <person name="Green B.R."/>
            <person name="Karpowicz S."/>
            <person name="Kim J.W."/>
            <person name="Kudahl U."/>
            <person name="Lin S."/>
            <person name="Michel G."/>
            <person name="Mittag M."/>
            <person name="Olson B.J."/>
            <person name="Pangilinan J."/>
            <person name="Peng Y."/>
            <person name="Qiu H."/>
            <person name="Shu S."/>
            <person name="Singer J.T."/>
            <person name="Smith A.G."/>
            <person name="Sprecher B.N."/>
            <person name="Wagner V."/>
            <person name="Wang W."/>
            <person name="Wang Z.-Y."/>
            <person name="Yan J."/>
            <person name="Yarish C."/>
            <person name="Zoeuner-Riek S."/>
            <person name="Zhuang Y."/>
            <person name="Zou Y."/>
            <person name="Lindquist E.A."/>
            <person name="Grimwood J."/>
            <person name="Barry K."/>
            <person name="Rokhsar D.S."/>
            <person name="Schmutz J."/>
            <person name="Stiller J.W."/>
            <person name="Grossman A.R."/>
            <person name="Prochnik S.E."/>
        </authorList>
    </citation>
    <scope>NUCLEOTIDE SEQUENCE [LARGE SCALE GENOMIC DNA]</scope>
    <source>
        <strain evidence="2">4086291</strain>
    </source>
</reference>
<proteinExistence type="predicted"/>
<feature type="compositionally biased region" description="Pro residues" evidence="1">
    <location>
        <begin position="230"/>
        <end position="240"/>
    </location>
</feature>
<feature type="region of interest" description="Disordered" evidence="1">
    <location>
        <begin position="459"/>
        <end position="492"/>
    </location>
</feature>
<feature type="compositionally biased region" description="Low complexity" evidence="1">
    <location>
        <begin position="552"/>
        <end position="573"/>
    </location>
</feature>
<organism evidence="2 3">
    <name type="scientific">Porphyra umbilicalis</name>
    <name type="common">Purple laver</name>
    <name type="synonym">Red alga</name>
    <dbReference type="NCBI Taxonomy" id="2786"/>
    <lineage>
        <taxon>Eukaryota</taxon>
        <taxon>Rhodophyta</taxon>
        <taxon>Bangiophyceae</taxon>
        <taxon>Bangiales</taxon>
        <taxon>Bangiaceae</taxon>
        <taxon>Porphyra</taxon>
    </lineage>
</organism>
<evidence type="ECO:0008006" key="4">
    <source>
        <dbReference type="Google" id="ProtNLM"/>
    </source>
</evidence>
<keyword evidence="3" id="KW-1185">Reference proteome</keyword>
<dbReference type="EMBL" id="KV919171">
    <property type="protein sequence ID" value="OSX71097.1"/>
    <property type="molecule type" value="Genomic_DNA"/>
</dbReference>
<feature type="compositionally biased region" description="Basic residues" evidence="1">
    <location>
        <begin position="479"/>
        <end position="488"/>
    </location>
</feature>
<feature type="compositionally biased region" description="Gly residues" evidence="1">
    <location>
        <begin position="111"/>
        <end position="142"/>
    </location>
</feature>
<sequence length="581" mass="56360">MELGPVVAAYSEMIIPVTFDADAGLLCCLLLRDPNSHLSRGLTPGTFCPTIFRAIVDVRTAEMLAMSASEDGALSVVEHTPRNGTSHSEFFVARAPPPTVNGLDGDEGGDGGRGSGGRGSSGGGGGGDGGGSSCGDRGAGGSWGGEDLDDALVSPFAMLSIAAALMSCSAPVSTVESAAITATAAISSAVAATVGVPNSLVSILDSFTGVFGASVAPPPDAVGHPAGVPGAPPAGHPPGPSNTLCAVIRDGWSDPHVVATIRARALRMHPVQPLRLRVGAAGAPRRGAAAGGGLLIAGAGTAATAAGATAAGGCGGAVSMSAGARWSLDRDGEGGAGRVAADGAEGESGGSRMRRQSPCQPRARGGGRPTTRRPAPALVALAPAPAALPPTPLSPHARPPSRRRTDTPSRDGLSAGPAVAAAAPVAGDHAAASGAAAPPTTAAAAPTVAATAGAAASVPGAAAAPPPLQRAPSPMARTGPRKRNLPRRRGIDLAELADERTRARILRNREAARASNLRKQAAARAAAAAASAAATTATEEATDAAAATDVAVGVASPSSGSGSGSTAALPAAPRCGRGVEP</sequence>
<feature type="compositionally biased region" description="Low complexity" evidence="1">
    <location>
        <begin position="410"/>
        <end position="421"/>
    </location>
</feature>
<protein>
    <recommendedName>
        <fullName evidence="4">BZIP domain-containing protein</fullName>
    </recommendedName>
</protein>
<name>A0A1X6NR97_PORUM</name>
<feature type="region of interest" description="Disordered" evidence="1">
    <location>
        <begin position="222"/>
        <end position="242"/>
    </location>
</feature>
<feature type="region of interest" description="Disordered" evidence="1">
    <location>
        <begin position="552"/>
        <end position="581"/>
    </location>
</feature>
<dbReference type="AlphaFoldDB" id="A0A1X6NR97"/>
<evidence type="ECO:0000256" key="1">
    <source>
        <dbReference type="SAM" id="MobiDB-lite"/>
    </source>
</evidence>
<feature type="region of interest" description="Disordered" evidence="1">
    <location>
        <begin position="88"/>
        <end position="142"/>
    </location>
</feature>
<accession>A0A1X6NR97</accession>
<evidence type="ECO:0000313" key="3">
    <source>
        <dbReference type="Proteomes" id="UP000218209"/>
    </source>
</evidence>
<feature type="compositionally biased region" description="Low complexity" evidence="1">
    <location>
        <begin position="372"/>
        <end position="385"/>
    </location>
</feature>